<dbReference type="SUPFAM" id="SSF51905">
    <property type="entry name" value="FAD/NAD(P)-binding domain"/>
    <property type="match status" value="2"/>
</dbReference>
<proteinExistence type="inferred from homology"/>
<keyword evidence="6" id="KW-0560">Oxidoreductase</keyword>
<comment type="caution">
    <text evidence="8">The sequence shown here is derived from an EMBL/GenBank/DDBJ whole genome shotgun (WGS) entry which is preliminary data.</text>
</comment>
<keyword evidence="5" id="KW-0521">NADP</keyword>
<dbReference type="GO" id="GO:0050660">
    <property type="term" value="F:flavin adenine dinucleotide binding"/>
    <property type="evidence" value="ECO:0007669"/>
    <property type="project" value="InterPro"/>
</dbReference>
<dbReference type="Pfam" id="PF00743">
    <property type="entry name" value="FMO-like"/>
    <property type="match status" value="1"/>
</dbReference>
<dbReference type="RefSeq" id="WP_188410717.1">
    <property type="nucleotide sequence ID" value="NZ_BMCP01000005.1"/>
</dbReference>
<comment type="similarity">
    <text evidence="2">Belongs to the FAD-binding monooxygenase family.</text>
</comment>
<evidence type="ECO:0000313" key="9">
    <source>
        <dbReference type="Proteomes" id="UP000602745"/>
    </source>
</evidence>
<dbReference type="PANTHER" id="PTHR43098">
    <property type="entry name" value="L-ORNITHINE N(5)-MONOOXYGENASE-RELATED"/>
    <property type="match status" value="1"/>
</dbReference>
<dbReference type="InterPro" id="IPR036188">
    <property type="entry name" value="FAD/NAD-bd_sf"/>
</dbReference>
<comment type="cofactor">
    <cofactor evidence="1">
        <name>FAD</name>
        <dbReference type="ChEBI" id="CHEBI:57692"/>
    </cofactor>
</comment>
<organism evidence="8 9">
    <name type="scientific">Agaricicola taiwanensis</name>
    <dbReference type="NCBI Taxonomy" id="591372"/>
    <lineage>
        <taxon>Bacteria</taxon>
        <taxon>Pseudomonadati</taxon>
        <taxon>Pseudomonadota</taxon>
        <taxon>Alphaproteobacteria</taxon>
        <taxon>Rhodobacterales</taxon>
        <taxon>Paracoccaceae</taxon>
        <taxon>Agaricicola</taxon>
    </lineage>
</organism>
<dbReference type="GO" id="GO:0004499">
    <property type="term" value="F:N,N-dimethylaniline monooxygenase activity"/>
    <property type="evidence" value="ECO:0007669"/>
    <property type="project" value="InterPro"/>
</dbReference>
<dbReference type="PRINTS" id="PR00411">
    <property type="entry name" value="PNDRDTASEI"/>
</dbReference>
<keyword evidence="7 8" id="KW-0503">Monooxygenase</keyword>
<sequence>MSQAVQCESDGDARECVDVLIVGAGFAGLYAIYRMRELGLRVRCIEAADGVGGTWHWNRYPGARCDVESLDYSYSFSNDLQQEWTWSHRYAEQPEILAYLNHVADRFDLRQHIRFETRVTGMTFDEARAVWTVSTDAGPSIEARFCIMASGNLSAPRVPDFRGLERFRGEWHHSARWPREGVDFTGKRVALIGTGATGIQMLPKIAAQAGFVTVFQRTANFSVPAGNHPMPKEEDREHKARYPELRKAARKQSSGMSRVPIPTMSALDVPHEERLRIYERLWAKGGSNRMMNAFNDMMRNEEANESLASFVREKIRSMVKDPEIAEILTPRDHPIGSRRLCVDTNYYETFSRPNVKLVDARRTPIQEITEKGVRTTEADYEVDAIAFATGFDAMTGALNEISITGRGGMHLRDKWSAGPSTYLGLMVHGFPNMFIVTGPGSPSVKSNMVTAIEQHVEWISDCLAHLDRGGIATIEPRLDAEEKWVQHVNDVANSTLFPRANSWYVGANIPGKPHVFMPYVAGLPAYIKICEEVVAEGYRGFDFRKASVGVREPVS</sequence>
<evidence type="ECO:0000256" key="7">
    <source>
        <dbReference type="ARBA" id="ARBA00023033"/>
    </source>
</evidence>
<reference evidence="8" key="2">
    <citation type="submission" date="2020-09" db="EMBL/GenBank/DDBJ databases">
        <authorList>
            <person name="Sun Q."/>
            <person name="Sedlacek I."/>
        </authorList>
    </citation>
    <scope>NUCLEOTIDE SEQUENCE</scope>
    <source>
        <strain evidence="8">CCM 7684</strain>
    </source>
</reference>
<evidence type="ECO:0000256" key="6">
    <source>
        <dbReference type="ARBA" id="ARBA00023002"/>
    </source>
</evidence>
<evidence type="ECO:0000256" key="4">
    <source>
        <dbReference type="ARBA" id="ARBA00022827"/>
    </source>
</evidence>
<keyword evidence="9" id="KW-1185">Reference proteome</keyword>
<evidence type="ECO:0000256" key="5">
    <source>
        <dbReference type="ARBA" id="ARBA00022857"/>
    </source>
</evidence>
<reference evidence="8" key="1">
    <citation type="journal article" date="2014" name="Int. J. Syst. Evol. Microbiol.">
        <title>Complete genome sequence of Corynebacterium casei LMG S-19264T (=DSM 44701T), isolated from a smear-ripened cheese.</title>
        <authorList>
            <consortium name="US DOE Joint Genome Institute (JGI-PGF)"/>
            <person name="Walter F."/>
            <person name="Albersmeier A."/>
            <person name="Kalinowski J."/>
            <person name="Ruckert C."/>
        </authorList>
    </citation>
    <scope>NUCLEOTIDE SEQUENCE</scope>
    <source>
        <strain evidence="8">CCM 7684</strain>
    </source>
</reference>
<protein>
    <submittedName>
        <fullName evidence="8">Cyclohexanone monooxygenase</fullName>
    </submittedName>
</protein>
<dbReference type="GO" id="GO:0050661">
    <property type="term" value="F:NADP binding"/>
    <property type="evidence" value="ECO:0007669"/>
    <property type="project" value="InterPro"/>
</dbReference>
<keyword evidence="4" id="KW-0274">FAD</keyword>
<dbReference type="Gene3D" id="3.50.50.60">
    <property type="entry name" value="FAD/NAD(P)-binding domain"/>
    <property type="match status" value="2"/>
</dbReference>
<evidence type="ECO:0000313" key="8">
    <source>
        <dbReference type="EMBL" id="GGE51643.1"/>
    </source>
</evidence>
<gene>
    <name evidence="8" type="ORF">GCM10007276_30840</name>
</gene>
<evidence type="ECO:0000256" key="2">
    <source>
        <dbReference type="ARBA" id="ARBA00010139"/>
    </source>
</evidence>
<evidence type="ECO:0000256" key="3">
    <source>
        <dbReference type="ARBA" id="ARBA00022630"/>
    </source>
</evidence>
<keyword evidence="3" id="KW-0285">Flavoprotein</keyword>
<name>A0A8J3DZQ9_9RHOB</name>
<accession>A0A8J3DZQ9</accession>
<dbReference type="InterPro" id="IPR050775">
    <property type="entry name" value="FAD-binding_Monooxygenases"/>
</dbReference>
<evidence type="ECO:0000256" key="1">
    <source>
        <dbReference type="ARBA" id="ARBA00001974"/>
    </source>
</evidence>
<dbReference type="PANTHER" id="PTHR43098:SF3">
    <property type="entry name" value="L-ORNITHINE N(5)-MONOOXYGENASE-RELATED"/>
    <property type="match status" value="1"/>
</dbReference>
<dbReference type="EMBL" id="BMCP01000005">
    <property type="protein sequence ID" value="GGE51643.1"/>
    <property type="molecule type" value="Genomic_DNA"/>
</dbReference>
<dbReference type="Proteomes" id="UP000602745">
    <property type="component" value="Unassembled WGS sequence"/>
</dbReference>
<dbReference type="InterPro" id="IPR020946">
    <property type="entry name" value="Flavin_mOase-like"/>
</dbReference>
<dbReference type="AlphaFoldDB" id="A0A8J3DZQ9"/>